<keyword evidence="4" id="KW-0560">Oxidoreductase</keyword>
<dbReference type="EC" id="1.1.1.329" evidence="8"/>
<organism evidence="13 14">
    <name type="scientific">Streptomyces luteireticuli</name>
    <dbReference type="NCBI Taxonomy" id="173858"/>
    <lineage>
        <taxon>Bacteria</taxon>
        <taxon>Bacillati</taxon>
        <taxon>Actinomycetota</taxon>
        <taxon>Actinomycetes</taxon>
        <taxon>Kitasatosporales</taxon>
        <taxon>Streptomycetaceae</taxon>
        <taxon>Streptomyces</taxon>
    </lineage>
</organism>
<dbReference type="InterPro" id="IPR002328">
    <property type="entry name" value="ADH_Zn_CS"/>
</dbReference>
<comment type="catalytic activity">
    <reaction evidence="10">
        <text>2-deoxy-scyllo-inosamine + NAD(+) = 3-amino-2,3-dideoxy-scyllo-inosose + NADH + H(+)</text>
        <dbReference type="Rhea" id="RHEA:33883"/>
        <dbReference type="ChEBI" id="CHEBI:15378"/>
        <dbReference type="ChEBI" id="CHEBI:57540"/>
        <dbReference type="ChEBI" id="CHEBI:57945"/>
        <dbReference type="ChEBI" id="CHEBI:65002"/>
        <dbReference type="ChEBI" id="CHEBI:65003"/>
        <dbReference type="EC" id="1.1.1.329"/>
    </reaction>
</comment>
<evidence type="ECO:0000313" key="13">
    <source>
        <dbReference type="EMBL" id="GAA0393914.1"/>
    </source>
</evidence>
<evidence type="ECO:0000259" key="12">
    <source>
        <dbReference type="SMART" id="SM00829"/>
    </source>
</evidence>
<evidence type="ECO:0000256" key="3">
    <source>
        <dbReference type="ARBA" id="ARBA00022833"/>
    </source>
</evidence>
<dbReference type="PANTHER" id="PTHR43401">
    <property type="entry name" value="L-THREONINE 3-DEHYDROGENASE"/>
    <property type="match status" value="1"/>
</dbReference>
<evidence type="ECO:0000256" key="5">
    <source>
        <dbReference type="ARBA" id="ARBA00037678"/>
    </source>
</evidence>
<dbReference type="InterPro" id="IPR036291">
    <property type="entry name" value="NAD(P)-bd_dom_sf"/>
</dbReference>
<dbReference type="Proteomes" id="UP001500879">
    <property type="component" value="Unassembled WGS sequence"/>
</dbReference>
<dbReference type="Pfam" id="PF08240">
    <property type="entry name" value="ADH_N"/>
    <property type="match status" value="1"/>
</dbReference>
<dbReference type="SMART" id="SM00829">
    <property type="entry name" value="PKS_ER"/>
    <property type="match status" value="1"/>
</dbReference>
<dbReference type="InterPro" id="IPR011032">
    <property type="entry name" value="GroES-like_sf"/>
</dbReference>
<keyword evidence="14" id="KW-1185">Reference proteome</keyword>
<accession>A0ABN1VQI7</accession>
<sequence length="333" mass="36000">MAEMRAILKQGTSVRVKRVPVPEPEAGEVLIRVAVAGVCRSDVNAALGLLPCADPLVLGHEFSGVIAGLAPDVRGFAVEDRVSVMPLIPCMQCDRCADGETECCPYHECLGFRRPGAFAEFVTVPARVVHRMPGALTFREGAYAEPVCSSLGVLKAEIKPPDRGLVHGADRTARLTERVLRSYGFTSLDVRGTRTGEDLAGRIPPDTYDFVVVSEPRGEILDEMIRVVRPGGRIIVRGRPLEPVPIDLDAALRKEVTLESVSYGTFAESLGFLSQETGTISDLLGSVRPLEDFEDVFSAESESQRLKSFFCPNFAAIGTDEIEAWGRLMGPGG</sequence>
<dbReference type="InterPro" id="IPR050129">
    <property type="entry name" value="Zn_alcohol_dh"/>
</dbReference>
<reference evidence="13 14" key="1">
    <citation type="journal article" date="2019" name="Int. J. Syst. Evol. Microbiol.">
        <title>The Global Catalogue of Microorganisms (GCM) 10K type strain sequencing project: providing services to taxonomists for standard genome sequencing and annotation.</title>
        <authorList>
            <consortium name="The Broad Institute Genomics Platform"/>
            <consortium name="The Broad Institute Genome Sequencing Center for Infectious Disease"/>
            <person name="Wu L."/>
            <person name="Ma J."/>
        </authorList>
    </citation>
    <scope>NUCLEOTIDE SEQUENCE [LARGE SCALE GENOMIC DNA]</scope>
    <source>
        <strain evidence="13 14">JCM 4788</strain>
    </source>
</reference>
<dbReference type="SUPFAM" id="SSF50129">
    <property type="entry name" value="GroES-like"/>
    <property type="match status" value="1"/>
</dbReference>
<gene>
    <name evidence="13" type="ORF">GCM10010357_13460</name>
</gene>
<comment type="function">
    <text evidence="5">Catalyzes the oxidation of 2-deoxy-scyllo-inosamine (DOIA) with NAD(+) or NADP(+), forming 3-amino-2,3-dideoxy-scyllo-inosose (amino-DOI).</text>
</comment>
<evidence type="ECO:0000256" key="9">
    <source>
        <dbReference type="ARBA" id="ARBA00039387"/>
    </source>
</evidence>
<keyword evidence="3" id="KW-0862">Zinc</keyword>
<dbReference type="Gene3D" id="3.40.50.720">
    <property type="entry name" value="NAD(P)-binding Rossmann-like Domain"/>
    <property type="match status" value="1"/>
</dbReference>
<evidence type="ECO:0000313" key="14">
    <source>
        <dbReference type="Proteomes" id="UP001500879"/>
    </source>
</evidence>
<comment type="caution">
    <text evidence="13">The sequence shown here is derived from an EMBL/GenBank/DDBJ whole genome shotgun (WGS) entry which is preliminary data.</text>
</comment>
<evidence type="ECO:0000256" key="6">
    <source>
        <dbReference type="ARBA" id="ARBA00037908"/>
    </source>
</evidence>
<dbReference type="InterPro" id="IPR013154">
    <property type="entry name" value="ADH-like_N"/>
</dbReference>
<dbReference type="PANTHER" id="PTHR43401:SF2">
    <property type="entry name" value="L-THREONINE 3-DEHYDROGENASE"/>
    <property type="match status" value="1"/>
</dbReference>
<comment type="cofactor">
    <cofactor evidence="1">
        <name>Zn(2+)</name>
        <dbReference type="ChEBI" id="CHEBI:29105"/>
    </cofactor>
</comment>
<name>A0ABN1VQI7_9ACTN</name>
<comment type="pathway">
    <text evidence="6">Metabolic intermediate biosynthesis; 2-deoxystreptamine biosynthesis; 2-deoxystreptamine from D-glucose 6-phosphate: step 3/4.</text>
</comment>
<evidence type="ECO:0000256" key="2">
    <source>
        <dbReference type="ARBA" id="ARBA00022723"/>
    </source>
</evidence>
<evidence type="ECO:0000256" key="11">
    <source>
        <dbReference type="ARBA" id="ARBA00049085"/>
    </source>
</evidence>
<evidence type="ECO:0000256" key="7">
    <source>
        <dbReference type="ARBA" id="ARBA00038004"/>
    </source>
</evidence>
<comment type="similarity">
    <text evidence="7">Belongs to the zinc-containing alcohol dehydrogenase family. DOIA dehydrogenase subfamily.</text>
</comment>
<keyword evidence="2" id="KW-0479">Metal-binding</keyword>
<dbReference type="Gene3D" id="3.90.180.10">
    <property type="entry name" value="Medium-chain alcohol dehydrogenases, catalytic domain"/>
    <property type="match status" value="2"/>
</dbReference>
<dbReference type="PROSITE" id="PS00059">
    <property type="entry name" value="ADH_ZINC"/>
    <property type="match status" value="1"/>
</dbReference>
<dbReference type="SUPFAM" id="SSF51735">
    <property type="entry name" value="NAD(P)-binding Rossmann-fold domains"/>
    <property type="match status" value="1"/>
</dbReference>
<dbReference type="InterPro" id="IPR020843">
    <property type="entry name" value="ER"/>
</dbReference>
<evidence type="ECO:0000256" key="4">
    <source>
        <dbReference type="ARBA" id="ARBA00023002"/>
    </source>
</evidence>
<evidence type="ECO:0000256" key="8">
    <source>
        <dbReference type="ARBA" id="ARBA00039102"/>
    </source>
</evidence>
<proteinExistence type="inferred from homology"/>
<dbReference type="EMBL" id="BAAABX010000012">
    <property type="protein sequence ID" value="GAA0393914.1"/>
    <property type="molecule type" value="Genomic_DNA"/>
</dbReference>
<evidence type="ECO:0000256" key="10">
    <source>
        <dbReference type="ARBA" id="ARBA00048685"/>
    </source>
</evidence>
<feature type="domain" description="Enoyl reductase (ER)" evidence="12">
    <location>
        <begin position="11"/>
        <end position="306"/>
    </location>
</feature>
<protein>
    <recommendedName>
        <fullName evidence="9">2-deoxy-scyllo-inosamine dehydrogenase</fullName>
        <ecNumber evidence="8">1.1.1.329</ecNumber>
    </recommendedName>
</protein>
<comment type="catalytic activity">
    <reaction evidence="11">
        <text>2-deoxy-scyllo-inosamine + NADP(+) = 3-amino-2,3-dideoxy-scyllo-inosose + NADPH + H(+)</text>
        <dbReference type="Rhea" id="RHEA:33879"/>
        <dbReference type="ChEBI" id="CHEBI:15378"/>
        <dbReference type="ChEBI" id="CHEBI:57783"/>
        <dbReference type="ChEBI" id="CHEBI:58349"/>
        <dbReference type="ChEBI" id="CHEBI:65002"/>
        <dbReference type="ChEBI" id="CHEBI:65003"/>
        <dbReference type="EC" id="1.1.1.329"/>
    </reaction>
</comment>
<evidence type="ECO:0000256" key="1">
    <source>
        <dbReference type="ARBA" id="ARBA00001947"/>
    </source>
</evidence>